<keyword evidence="2" id="KW-0812">Transmembrane</keyword>
<accession>A0A9D2F005</accession>
<dbReference type="EMBL" id="DXBM01000054">
    <property type="protein sequence ID" value="HIZ46692.1"/>
    <property type="molecule type" value="Genomic_DNA"/>
</dbReference>
<feature type="transmembrane region" description="Helical" evidence="2">
    <location>
        <begin position="87"/>
        <end position="106"/>
    </location>
</feature>
<reference evidence="3" key="2">
    <citation type="submission" date="2021-04" db="EMBL/GenBank/DDBJ databases">
        <authorList>
            <person name="Gilroy R."/>
        </authorList>
    </citation>
    <scope>NUCLEOTIDE SEQUENCE</scope>
    <source>
        <strain evidence="3">ChiHjej12B11-14209</strain>
    </source>
</reference>
<protein>
    <submittedName>
        <fullName evidence="3">Septum formation initiator family protein</fullName>
    </submittedName>
</protein>
<evidence type="ECO:0000313" key="4">
    <source>
        <dbReference type="Proteomes" id="UP000824062"/>
    </source>
</evidence>
<dbReference type="InterPro" id="IPR007060">
    <property type="entry name" value="FtsL/DivIC"/>
</dbReference>
<feature type="region of interest" description="Disordered" evidence="1">
    <location>
        <begin position="1"/>
        <end position="76"/>
    </location>
</feature>
<organism evidence="3 4">
    <name type="scientific">Candidatus Olsenella pullistercoris</name>
    <dbReference type="NCBI Taxonomy" id="2838712"/>
    <lineage>
        <taxon>Bacteria</taxon>
        <taxon>Bacillati</taxon>
        <taxon>Actinomycetota</taxon>
        <taxon>Coriobacteriia</taxon>
        <taxon>Coriobacteriales</taxon>
        <taxon>Atopobiaceae</taxon>
        <taxon>Olsenella</taxon>
    </lineage>
</organism>
<keyword evidence="2" id="KW-0472">Membrane</keyword>
<feature type="compositionally biased region" description="Basic and acidic residues" evidence="1">
    <location>
        <begin position="63"/>
        <end position="76"/>
    </location>
</feature>
<feature type="compositionally biased region" description="Low complexity" evidence="1">
    <location>
        <begin position="52"/>
        <end position="62"/>
    </location>
</feature>
<reference evidence="3" key="1">
    <citation type="journal article" date="2021" name="PeerJ">
        <title>Extensive microbial diversity within the chicken gut microbiome revealed by metagenomics and culture.</title>
        <authorList>
            <person name="Gilroy R."/>
            <person name="Ravi A."/>
            <person name="Getino M."/>
            <person name="Pursley I."/>
            <person name="Horton D.L."/>
            <person name="Alikhan N.F."/>
            <person name="Baker D."/>
            <person name="Gharbi K."/>
            <person name="Hall N."/>
            <person name="Watson M."/>
            <person name="Adriaenssens E.M."/>
            <person name="Foster-Nyarko E."/>
            <person name="Jarju S."/>
            <person name="Secka A."/>
            <person name="Antonio M."/>
            <person name="Oren A."/>
            <person name="Chaudhuri R.R."/>
            <person name="La Ragione R."/>
            <person name="Hildebrand F."/>
            <person name="Pallen M.J."/>
        </authorList>
    </citation>
    <scope>NUCLEOTIDE SEQUENCE</scope>
    <source>
        <strain evidence="3">ChiHjej12B11-14209</strain>
    </source>
</reference>
<evidence type="ECO:0000256" key="2">
    <source>
        <dbReference type="SAM" id="Phobius"/>
    </source>
</evidence>
<dbReference type="Pfam" id="PF04977">
    <property type="entry name" value="DivIC"/>
    <property type="match status" value="1"/>
</dbReference>
<dbReference type="AlphaFoldDB" id="A0A9D2F005"/>
<sequence>MSSMSTGTIAYPRSRARSSERSVSRATASPGTRKGQRAPQQGRKSARDAGRARSSASRARASVSERADRGAKRSRENALGFVSRHRAPLVVAAALLLLVLFFYGPVKGLYQAWRTEGIRQAQLSGLTEENDSYQQDIDRLQTREGVEDEARRRGYVSEGETSIVVEGLETSGETQEESASETPWYLRVTDTIFQYEEP</sequence>
<keyword evidence="2" id="KW-1133">Transmembrane helix</keyword>
<gene>
    <name evidence="3" type="ORF">IAA19_06705</name>
</gene>
<evidence type="ECO:0000313" key="3">
    <source>
        <dbReference type="EMBL" id="HIZ46692.1"/>
    </source>
</evidence>
<name>A0A9D2F005_9ACTN</name>
<dbReference type="Proteomes" id="UP000824062">
    <property type="component" value="Unassembled WGS sequence"/>
</dbReference>
<comment type="caution">
    <text evidence="3">The sequence shown here is derived from an EMBL/GenBank/DDBJ whole genome shotgun (WGS) entry which is preliminary data.</text>
</comment>
<evidence type="ECO:0000256" key="1">
    <source>
        <dbReference type="SAM" id="MobiDB-lite"/>
    </source>
</evidence>
<proteinExistence type="predicted"/>